<keyword evidence="1" id="KW-0472">Membrane</keyword>
<organism evidence="2 3">
    <name type="scientific">Capnocytophaga canimorsus</name>
    <dbReference type="NCBI Taxonomy" id="28188"/>
    <lineage>
        <taxon>Bacteria</taxon>
        <taxon>Pseudomonadati</taxon>
        <taxon>Bacteroidota</taxon>
        <taxon>Flavobacteriia</taxon>
        <taxon>Flavobacteriales</taxon>
        <taxon>Flavobacteriaceae</taxon>
        <taxon>Capnocytophaga</taxon>
    </lineage>
</organism>
<protein>
    <submittedName>
        <fullName evidence="2">Uncharacterized protein</fullName>
    </submittedName>
</protein>
<accession>A0A0B7HH36</accession>
<evidence type="ECO:0000256" key="1">
    <source>
        <dbReference type="SAM" id="Phobius"/>
    </source>
</evidence>
<dbReference type="AlphaFoldDB" id="A0A0B7HH36"/>
<dbReference type="EMBL" id="CDOE01000073">
    <property type="protein sequence ID" value="CEN39036.1"/>
    <property type="molecule type" value="Genomic_DNA"/>
</dbReference>
<evidence type="ECO:0000313" key="3">
    <source>
        <dbReference type="Proteomes" id="UP000044026"/>
    </source>
</evidence>
<dbReference type="Proteomes" id="UP000044026">
    <property type="component" value="Unassembled WGS sequence"/>
</dbReference>
<keyword evidence="1" id="KW-0812">Transmembrane</keyword>
<name>A0A0B7HH36_9FLAO</name>
<gene>
    <name evidence="2" type="ORF">CCAN12_750017</name>
</gene>
<evidence type="ECO:0000313" key="2">
    <source>
        <dbReference type="EMBL" id="CEN39036.1"/>
    </source>
</evidence>
<feature type="transmembrane region" description="Helical" evidence="1">
    <location>
        <begin position="9"/>
        <end position="27"/>
    </location>
</feature>
<proteinExistence type="predicted"/>
<keyword evidence="1" id="KW-1133">Transmembrane helix</keyword>
<sequence>MIIFYQRSVFYIFLVEIILTGHAFWAASQGSKMLSSCDLSVKKPFFSVERSKTLFPSFFDIWNCSGATSTQ</sequence>
<reference evidence="2 3" key="1">
    <citation type="submission" date="2015-01" db="EMBL/GenBank/DDBJ databases">
        <authorList>
            <person name="Xiang T."/>
            <person name="Song Y."/>
            <person name="Huang L."/>
            <person name="Wang B."/>
            <person name="Wu P."/>
        </authorList>
    </citation>
    <scope>NUCLEOTIDE SEQUENCE [LARGE SCALE GENOMIC DNA]</scope>
    <source>
        <strain evidence="2 3">Cc12</strain>
    </source>
</reference>